<comment type="function">
    <text evidence="9">Toxic component of a type II toxin-antitoxin (TA) system. Processes pre-16S-rRNA at its 3' end (the D-site) to yield the mature 3' end.</text>
</comment>
<evidence type="ECO:0000256" key="9">
    <source>
        <dbReference type="ARBA" id="ARBA00045770"/>
    </source>
</evidence>
<dbReference type="EMBL" id="CP011267">
    <property type="protein sequence ID" value="AKG91804.1"/>
    <property type="molecule type" value="Genomic_DNA"/>
</dbReference>
<evidence type="ECO:0000256" key="6">
    <source>
        <dbReference type="ARBA" id="ARBA00022722"/>
    </source>
</evidence>
<dbReference type="Pfam" id="PF17146">
    <property type="entry name" value="PIN_6"/>
    <property type="match status" value="1"/>
</dbReference>
<dbReference type="Proteomes" id="UP000034723">
    <property type="component" value="Chromosome"/>
</dbReference>
<dbReference type="AlphaFoldDB" id="A0A0F7IG16"/>
<dbReference type="InterPro" id="IPR033411">
    <property type="entry name" value="Ribonuclease_PIN"/>
</dbReference>
<dbReference type="GO" id="GO:0030688">
    <property type="term" value="C:preribosome, small subunit precursor"/>
    <property type="evidence" value="ECO:0007669"/>
    <property type="project" value="TreeGrafter"/>
</dbReference>
<dbReference type="PATRIC" id="fig|113653.22.peg.869"/>
<keyword evidence="5" id="KW-1277">Toxin-antitoxin system</keyword>
<dbReference type="GO" id="GO:0030490">
    <property type="term" value="P:maturation of SSU-rRNA"/>
    <property type="evidence" value="ECO:0007669"/>
    <property type="project" value="TreeGrafter"/>
</dbReference>
<accession>A0A0F7IG16</accession>
<dbReference type="FunFam" id="3.40.50.1010:FF:000020">
    <property type="entry name" value="20S-pre-rRNA D-site endonuclease NOB1"/>
    <property type="match status" value="1"/>
</dbReference>
<evidence type="ECO:0000256" key="4">
    <source>
        <dbReference type="ARBA" id="ARBA00022517"/>
    </source>
</evidence>
<dbReference type="GO" id="GO:0005737">
    <property type="term" value="C:cytoplasm"/>
    <property type="evidence" value="ECO:0007669"/>
    <property type="project" value="UniProtKB-ARBA"/>
</dbReference>
<reference evidence="11 12" key="1">
    <citation type="submission" date="2015-04" db="EMBL/GenBank/DDBJ databases">
        <title>The complete genome sequence of the hyperthermophilic, obligate iron-reducing archaeon Geoglobus ahangari strain 234T.</title>
        <authorList>
            <person name="Manzella M.P."/>
            <person name="Holmes D.E."/>
            <person name="Rocheleau J.M."/>
            <person name="Chung A."/>
            <person name="Reguera G."/>
            <person name="Kashefi K."/>
        </authorList>
    </citation>
    <scope>NUCLEOTIDE SEQUENCE [LARGE SCALE GENOMIC DNA]</scope>
    <source>
        <strain evidence="11 12">234</strain>
    </source>
</reference>
<gene>
    <name evidence="11" type="ORF">GAH_00868</name>
</gene>
<dbReference type="PANTHER" id="PTHR12814:SF2">
    <property type="entry name" value="RNA-BINDING PROTEIN NOB1"/>
    <property type="match status" value="1"/>
</dbReference>
<proteinExistence type="inferred from homology"/>
<dbReference type="GO" id="GO:0046872">
    <property type="term" value="F:metal ion binding"/>
    <property type="evidence" value="ECO:0007669"/>
    <property type="project" value="UniProtKB-KW"/>
</dbReference>
<evidence type="ECO:0000313" key="11">
    <source>
        <dbReference type="EMBL" id="AKG91804.1"/>
    </source>
</evidence>
<dbReference type="HOGENOM" id="CLU_109674_1_0_2"/>
<comment type="similarity">
    <text evidence="2">Belongs to the NOB1 family.</text>
</comment>
<evidence type="ECO:0000259" key="10">
    <source>
        <dbReference type="Pfam" id="PF17146"/>
    </source>
</evidence>
<protein>
    <recommendedName>
        <fullName evidence="3">Endoribonuclease Nob1</fullName>
    </recommendedName>
</protein>
<dbReference type="STRING" id="113653.GAH_00868"/>
<keyword evidence="12" id="KW-1185">Reference proteome</keyword>
<evidence type="ECO:0000313" key="12">
    <source>
        <dbReference type="Proteomes" id="UP000034723"/>
    </source>
</evidence>
<dbReference type="InParanoid" id="A0A0F7IG16"/>
<keyword evidence="7" id="KW-0479">Metal-binding</keyword>
<dbReference type="FunCoup" id="A0A0F7IG16">
    <property type="interactions" value="4"/>
</dbReference>
<evidence type="ECO:0000256" key="1">
    <source>
        <dbReference type="ARBA" id="ARBA00001936"/>
    </source>
</evidence>
<organism evidence="11 12">
    <name type="scientific">Geoglobus ahangari</name>
    <dbReference type="NCBI Taxonomy" id="113653"/>
    <lineage>
        <taxon>Archaea</taxon>
        <taxon>Methanobacteriati</taxon>
        <taxon>Methanobacteriota</taxon>
        <taxon>Archaeoglobi</taxon>
        <taxon>Archaeoglobales</taxon>
        <taxon>Archaeoglobaceae</taxon>
        <taxon>Geoglobus</taxon>
    </lineage>
</organism>
<evidence type="ECO:0000256" key="2">
    <source>
        <dbReference type="ARBA" id="ARBA00005858"/>
    </source>
</evidence>
<dbReference type="OrthoDB" id="27944at2157"/>
<evidence type="ECO:0000256" key="8">
    <source>
        <dbReference type="ARBA" id="ARBA00022801"/>
    </source>
</evidence>
<dbReference type="GO" id="GO:0016787">
    <property type="term" value="F:hydrolase activity"/>
    <property type="evidence" value="ECO:0007669"/>
    <property type="project" value="UniProtKB-KW"/>
</dbReference>
<dbReference type="CDD" id="cd09876">
    <property type="entry name" value="PIN_Nob1-like"/>
    <property type="match status" value="1"/>
</dbReference>
<dbReference type="KEGG" id="gah:GAH_00868"/>
<evidence type="ECO:0000256" key="3">
    <source>
        <dbReference type="ARBA" id="ARBA00021078"/>
    </source>
</evidence>
<feature type="domain" description="Ribonuclease PIN" evidence="10">
    <location>
        <begin position="11"/>
        <end position="91"/>
    </location>
</feature>
<name>A0A0F7IG16_9EURY</name>
<dbReference type="GO" id="GO:0004521">
    <property type="term" value="F:RNA endonuclease activity"/>
    <property type="evidence" value="ECO:0007669"/>
    <property type="project" value="TreeGrafter"/>
</dbReference>
<keyword evidence="6" id="KW-0540">Nuclease</keyword>
<dbReference type="SUPFAM" id="SSF88723">
    <property type="entry name" value="PIN domain-like"/>
    <property type="match status" value="1"/>
</dbReference>
<comment type="cofactor">
    <cofactor evidence="1">
        <name>Mn(2+)</name>
        <dbReference type="ChEBI" id="CHEBI:29035"/>
    </cofactor>
</comment>
<keyword evidence="8" id="KW-0378">Hydrolase</keyword>
<dbReference type="PANTHER" id="PTHR12814">
    <property type="entry name" value="RNA-BINDING PROTEIN NOB1"/>
    <property type="match status" value="1"/>
</dbReference>
<keyword evidence="4" id="KW-0690">Ribosome biogenesis</keyword>
<dbReference type="Gene3D" id="3.40.50.1010">
    <property type="entry name" value="5'-nuclease"/>
    <property type="match status" value="1"/>
</dbReference>
<evidence type="ECO:0000256" key="7">
    <source>
        <dbReference type="ARBA" id="ARBA00022723"/>
    </source>
</evidence>
<dbReference type="InterPro" id="IPR029060">
    <property type="entry name" value="PIN-like_dom_sf"/>
</dbReference>
<evidence type="ECO:0000256" key="5">
    <source>
        <dbReference type="ARBA" id="ARBA00022649"/>
    </source>
</evidence>
<dbReference type="InterPro" id="IPR039907">
    <property type="entry name" value="NOB1"/>
</dbReference>
<sequence length="158" mass="18346">MQVRLNSNVHVIDTSVILLRKAVYEDMVTVPEVLEEVRDESSRLYLEVIDLRVEEAREEFIKRVRRAAEATGDVYKLSETDMKLIAKALELGAVIVTDDYAIQNVAKKLGLRFEEIIQRGIEKEFKWIRVCRGCGRKTRYEICEVCGSETRLKRVVKR</sequence>